<name>A0ABR8Z4X7_9MICO</name>
<feature type="domain" description="SCP" evidence="2">
    <location>
        <begin position="60"/>
        <end position="160"/>
    </location>
</feature>
<dbReference type="SUPFAM" id="SSF55797">
    <property type="entry name" value="PR-1-like"/>
    <property type="match status" value="1"/>
</dbReference>
<feature type="chain" id="PRO_5046462452" description="SCP domain-containing protein" evidence="1">
    <location>
        <begin position="27"/>
        <end position="171"/>
    </location>
</feature>
<dbReference type="EMBL" id="JACSPO010000010">
    <property type="protein sequence ID" value="MBD8063401.1"/>
    <property type="molecule type" value="Genomic_DNA"/>
</dbReference>
<accession>A0ABR8Z4X7</accession>
<evidence type="ECO:0000313" key="3">
    <source>
        <dbReference type="EMBL" id="MBD8063401.1"/>
    </source>
</evidence>
<gene>
    <name evidence="3" type="ORF">H9624_13835</name>
</gene>
<evidence type="ECO:0000256" key="1">
    <source>
        <dbReference type="SAM" id="SignalP"/>
    </source>
</evidence>
<keyword evidence="1" id="KW-0732">Signal</keyword>
<feature type="signal peptide" evidence="1">
    <location>
        <begin position="1"/>
        <end position="26"/>
    </location>
</feature>
<organism evidence="3 4">
    <name type="scientific">Oceanitalea stevensii</name>
    <dbReference type="NCBI Taxonomy" id="2763072"/>
    <lineage>
        <taxon>Bacteria</taxon>
        <taxon>Bacillati</taxon>
        <taxon>Actinomycetota</taxon>
        <taxon>Actinomycetes</taxon>
        <taxon>Micrococcales</taxon>
        <taxon>Bogoriellaceae</taxon>
        <taxon>Georgenia</taxon>
    </lineage>
</organism>
<proteinExistence type="predicted"/>
<comment type="caution">
    <text evidence="3">The sequence shown here is derived from an EMBL/GenBank/DDBJ whole genome shotgun (WGS) entry which is preliminary data.</text>
</comment>
<dbReference type="InterPro" id="IPR014044">
    <property type="entry name" value="CAP_dom"/>
</dbReference>
<dbReference type="Pfam" id="PF00188">
    <property type="entry name" value="CAP"/>
    <property type="match status" value="1"/>
</dbReference>
<dbReference type="RefSeq" id="WP_251840499.1">
    <property type="nucleotide sequence ID" value="NZ_JACSPO010000010.1"/>
</dbReference>
<dbReference type="Gene3D" id="3.40.33.10">
    <property type="entry name" value="CAP"/>
    <property type="match status" value="1"/>
</dbReference>
<evidence type="ECO:0000259" key="2">
    <source>
        <dbReference type="Pfam" id="PF00188"/>
    </source>
</evidence>
<dbReference type="InterPro" id="IPR035940">
    <property type="entry name" value="CAP_sf"/>
</dbReference>
<reference evidence="3 4" key="1">
    <citation type="submission" date="2020-08" db="EMBL/GenBank/DDBJ databases">
        <title>A Genomic Blueprint of the Chicken Gut Microbiome.</title>
        <authorList>
            <person name="Gilroy R."/>
            <person name="Ravi A."/>
            <person name="Getino M."/>
            <person name="Pursley I."/>
            <person name="Horton D.L."/>
            <person name="Alikhan N.-F."/>
            <person name="Baker D."/>
            <person name="Gharbi K."/>
            <person name="Hall N."/>
            <person name="Watson M."/>
            <person name="Adriaenssens E.M."/>
            <person name="Foster-Nyarko E."/>
            <person name="Jarju S."/>
            <person name="Secka A."/>
            <person name="Antonio M."/>
            <person name="Oren A."/>
            <person name="Chaudhuri R."/>
            <person name="La Ragione R.M."/>
            <person name="Hildebrand F."/>
            <person name="Pallen M.J."/>
        </authorList>
    </citation>
    <scope>NUCLEOTIDE SEQUENCE [LARGE SCALE GENOMIC DNA]</scope>
    <source>
        <strain evidence="3 4">Sa1BUA1</strain>
    </source>
</reference>
<keyword evidence="4" id="KW-1185">Reference proteome</keyword>
<evidence type="ECO:0000313" key="4">
    <source>
        <dbReference type="Proteomes" id="UP000661894"/>
    </source>
</evidence>
<protein>
    <recommendedName>
        <fullName evidence="2">SCP domain-containing protein</fullName>
    </recommendedName>
</protein>
<dbReference type="CDD" id="cd05379">
    <property type="entry name" value="CAP_bacterial"/>
    <property type="match status" value="1"/>
</dbReference>
<dbReference type="PANTHER" id="PTHR31157">
    <property type="entry name" value="SCP DOMAIN-CONTAINING PROTEIN"/>
    <property type="match status" value="1"/>
</dbReference>
<dbReference type="PANTHER" id="PTHR31157:SF1">
    <property type="entry name" value="SCP DOMAIN-CONTAINING PROTEIN"/>
    <property type="match status" value="1"/>
</dbReference>
<dbReference type="Proteomes" id="UP000661894">
    <property type="component" value="Unassembled WGS sequence"/>
</dbReference>
<sequence length="171" mass="17738">MPDPHMRWRHCLVASLLPLLLLPACGGPQDGAGVPTGEPSATAGPTRTSDPAAYAADLIELTNETREEEGLPGLKRSDCAETAALERAHALVGQGELVHAPMTPVIDQCAPATTAAENLVNSTAQPIDVVKAWLGSPGHRANIIDPDLTEIGIGCVPDGVKLLCSQVFLGP</sequence>